<evidence type="ECO:0000256" key="3">
    <source>
        <dbReference type="SAM" id="SignalP"/>
    </source>
</evidence>
<feature type="domain" description="Peptidase M16 C-terminal" evidence="5">
    <location>
        <begin position="688"/>
        <end position="860"/>
    </location>
</feature>
<reference evidence="6 7" key="1">
    <citation type="submission" date="2020-08" db="EMBL/GenBank/DDBJ databases">
        <title>Genomic Encyclopedia of Type Strains, Phase IV (KMG-IV): sequencing the most valuable type-strain genomes for metagenomic binning, comparative biology and taxonomic classification.</title>
        <authorList>
            <person name="Goeker M."/>
        </authorList>
    </citation>
    <scope>NUCLEOTIDE SEQUENCE [LARGE SCALE GENOMIC DNA]</scope>
    <source>
        <strain evidence="6 7">DSM 25335</strain>
    </source>
</reference>
<dbReference type="PROSITE" id="PS51257">
    <property type="entry name" value="PROKAR_LIPOPROTEIN"/>
    <property type="match status" value="1"/>
</dbReference>
<dbReference type="Proteomes" id="UP000566663">
    <property type="component" value="Unassembled WGS sequence"/>
</dbReference>
<organism evidence="6 7">
    <name type="scientific">Brevundimonas basaltis</name>
    <dbReference type="NCBI Taxonomy" id="472166"/>
    <lineage>
        <taxon>Bacteria</taxon>
        <taxon>Pseudomonadati</taxon>
        <taxon>Pseudomonadota</taxon>
        <taxon>Alphaproteobacteria</taxon>
        <taxon>Caulobacterales</taxon>
        <taxon>Caulobacteraceae</taxon>
        <taxon>Brevundimonas</taxon>
    </lineage>
</organism>
<evidence type="ECO:0000256" key="2">
    <source>
        <dbReference type="ARBA" id="ARBA00023049"/>
    </source>
</evidence>
<dbReference type="PANTHER" id="PTHR11851:SF49">
    <property type="entry name" value="MITOCHONDRIAL-PROCESSING PEPTIDASE SUBUNIT ALPHA"/>
    <property type="match status" value="1"/>
</dbReference>
<protein>
    <submittedName>
        <fullName evidence="6">Zinc protease</fullName>
        <ecNumber evidence="6">3.4.24.-</ecNumber>
    </submittedName>
</protein>
<keyword evidence="7" id="KW-1185">Reference proteome</keyword>
<keyword evidence="6" id="KW-0645">Protease</keyword>
<feature type="chain" id="PRO_5030860463" evidence="3">
    <location>
        <begin position="23"/>
        <end position="963"/>
    </location>
</feature>
<dbReference type="InterPro" id="IPR011765">
    <property type="entry name" value="Pept_M16_N"/>
</dbReference>
<gene>
    <name evidence="6" type="ORF">HNQ67_001299</name>
</gene>
<dbReference type="EC" id="3.4.24.-" evidence="6"/>
<dbReference type="InterPro" id="IPR007863">
    <property type="entry name" value="Peptidase_M16_C"/>
</dbReference>
<comment type="caution">
    <text evidence="6">The sequence shown here is derived from an EMBL/GenBank/DDBJ whole genome shotgun (WGS) entry which is preliminary data.</text>
</comment>
<feature type="domain" description="Peptidase M16 C-terminal" evidence="5">
    <location>
        <begin position="225"/>
        <end position="404"/>
    </location>
</feature>
<evidence type="ECO:0000259" key="4">
    <source>
        <dbReference type="Pfam" id="PF00675"/>
    </source>
</evidence>
<comment type="similarity">
    <text evidence="1">Belongs to the peptidase M16 family.</text>
</comment>
<proteinExistence type="inferred from homology"/>
<dbReference type="Pfam" id="PF05193">
    <property type="entry name" value="Peptidase_M16_C"/>
    <property type="match status" value="2"/>
</dbReference>
<feature type="domain" description="Peptidase M16 N-terminal" evidence="4">
    <location>
        <begin position="70"/>
        <end position="185"/>
    </location>
</feature>
<dbReference type="GO" id="GO:0008237">
    <property type="term" value="F:metallopeptidase activity"/>
    <property type="evidence" value="ECO:0007669"/>
    <property type="project" value="UniProtKB-KW"/>
</dbReference>
<keyword evidence="3" id="KW-0732">Signal</keyword>
<name>A0A7W8HXT6_9CAUL</name>
<feature type="signal peptide" evidence="3">
    <location>
        <begin position="1"/>
        <end position="22"/>
    </location>
</feature>
<dbReference type="SUPFAM" id="SSF63411">
    <property type="entry name" value="LuxS/MPP-like metallohydrolase"/>
    <property type="match status" value="4"/>
</dbReference>
<accession>A0A7W8HXT6</accession>
<evidence type="ECO:0000313" key="7">
    <source>
        <dbReference type="Proteomes" id="UP000566663"/>
    </source>
</evidence>
<dbReference type="InterPro" id="IPR011249">
    <property type="entry name" value="Metalloenz_LuxS/M16"/>
</dbReference>
<feature type="domain" description="Peptidase M16 N-terminal" evidence="4">
    <location>
        <begin position="546"/>
        <end position="666"/>
    </location>
</feature>
<keyword evidence="6" id="KW-0378">Hydrolase</keyword>
<dbReference type="PANTHER" id="PTHR11851">
    <property type="entry name" value="METALLOPROTEASE"/>
    <property type="match status" value="1"/>
</dbReference>
<dbReference type="AlphaFoldDB" id="A0A7W8HXT6"/>
<dbReference type="RefSeq" id="WP_183253542.1">
    <property type="nucleotide sequence ID" value="NZ_BAAAFF010000005.1"/>
</dbReference>
<evidence type="ECO:0000313" key="6">
    <source>
        <dbReference type="EMBL" id="MBB5291785.1"/>
    </source>
</evidence>
<sequence>MKSRLFAAASISALLMGVAACATVDAPPVQAPAAASALSCEPVPAAADVAPGEVPPLGFRECVLPNGLKVFTLRDASTSNVTVQVWYRVGSKDDPAGRSGFAHLFEHLMFKSTENMPTETFDRLTEDVGGFNNASTWDDFTNYYEVVPANHLERLIFAEADRMGSLVVDADVFASERDVVKEEYRQSYLANPYGRFFGLFAPQTIYQDHPYRRPGIGSIEELNAATIEDVRRFHATYYRPDNAVLIVAGNFDQAQLDGWIEQYFAGLTNPDTPLPANNVSEPEPTGPREATFYGANVPLPAVMLAWPTVPYGHPDRAALTVLDGILSTGESSRLYQSLVYDQQIAAQASSSPDFAQQAGNLTAYAIMADGQTADAGVAALRAEVARFRDEPVSAAELAEARNELVANLLRQREGVDDRANALGFALMWDGEAAAADREVAALRAVTAADIQRVARRYLTEQRMITMRYLPADEANPPTEANTNVDAPVNVADLAPVGEPTVLLPEGQRAAIPAPGPEVSPATPAVADFRLANGLRVLVAPTEGVPLISARLGFDAGTRDDGGKPGLATMTAGLLTQGTATRTAPQIAAEIEGLGATVGAGAGVDFTNVYANAPAEVFPQTLALMADVVRNPAFAAEELERQQSQTLDGLRVALSQPGQIASQSVGRVIYGAAPYGAPGSGTITSVPTLTREDVVAFHRDRFSPADATLVFSGAITPEQARTLAEQAFGDWRGNDAAAARADDPAGAALAPRVVVIDQPGAGQAAVVVAARGVSRTDADYFPLALGNTLLGGGYSSRLNQEVRIKRGLSYGAGSSLGARADEGLFTASAQTRNDAVPDVAALILEELGRMGSERIPESELSPRRAVMIGGFGRSLETVDGLGGFIANLALYDLPMSELAAYAGKVRAVTPEQIEAAFAGHLPAAGASLVIVGDASVFLEALRAKYPDLEVVPLTELNLDSATLR</sequence>
<dbReference type="Pfam" id="PF00675">
    <property type="entry name" value="Peptidase_M16"/>
    <property type="match status" value="2"/>
</dbReference>
<dbReference type="InterPro" id="IPR050361">
    <property type="entry name" value="MPP/UQCRC_Complex"/>
</dbReference>
<dbReference type="GO" id="GO:0006508">
    <property type="term" value="P:proteolysis"/>
    <property type="evidence" value="ECO:0007669"/>
    <property type="project" value="UniProtKB-KW"/>
</dbReference>
<dbReference type="GO" id="GO:0046872">
    <property type="term" value="F:metal ion binding"/>
    <property type="evidence" value="ECO:0007669"/>
    <property type="project" value="InterPro"/>
</dbReference>
<evidence type="ECO:0000256" key="1">
    <source>
        <dbReference type="ARBA" id="ARBA00007261"/>
    </source>
</evidence>
<keyword evidence="2" id="KW-0482">Metalloprotease</keyword>
<dbReference type="Gene3D" id="3.30.830.10">
    <property type="entry name" value="Metalloenzyme, LuxS/M16 peptidase-like"/>
    <property type="match status" value="4"/>
</dbReference>
<evidence type="ECO:0000259" key="5">
    <source>
        <dbReference type="Pfam" id="PF05193"/>
    </source>
</evidence>
<dbReference type="EMBL" id="JACHFZ010000002">
    <property type="protein sequence ID" value="MBB5291785.1"/>
    <property type="molecule type" value="Genomic_DNA"/>
</dbReference>